<dbReference type="PANTHER" id="PTHR48111">
    <property type="entry name" value="REGULATOR OF RPOS"/>
    <property type="match status" value="1"/>
</dbReference>
<comment type="caution">
    <text evidence="6">The sequence shown here is derived from an EMBL/GenBank/DDBJ whole genome shotgun (WGS) entry which is preliminary data.</text>
</comment>
<evidence type="ECO:0000256" key="2">
    <source>
        <dbReference type="PROSITE-ProRule" id="PRU00169"/>
    </source>
</evidence>
<feature type="domain" description="Response regulatory" evidence="4">
    <location>
        <begin position="7"/>
        <end position="120"/>
    </location>
</feature>
<evidence type="ECO:0000256" key="1">
    <source>
        <dbReference type="ARBA" id="ARBA00023125"/>
    </source>
</evidence>
<accession>A0ABQ3V1E0</accession>
<evidence type="ECO:0000259" key="4">
    <source>
        <dbReference type="PROSITE" id="PS50110"/>
    </source>
</evidence>
<dbReference type="Proteomes" id="UP000654345">
    <property type="component" value="Unassembled WGS sequence"/>
</dbReference>
<reference evidence="6 7" key="1">
    <citation type="journal article" date="2021" name="Int. J. Syst. Evol. Microbiol.">
        <title>Reticulibacter mediterranei gen. nov., sp. nov., within the new family Reticulibacteraceae fam. nov., and Ktedonospora formicarum gen. nov., sp. nov., Ktedonobacter robiniae sp. nov., Dictyobacter formicarum sp. nov. and Dictyobacter arantiisoli sp. nov., belonging to the class Ktedonobacteria.</title>
        <authorList>
            <person name="Yabe S."/>
            <person name="Zheng Y."/>
            <person name="Wang C.M."/>
            <person name="Sakai Y."/>
            <person name="Abe K."/>
            <person name="Yokota A."/>
            <person name="Donadio S."/>
            <person name="Cavaletti L."/>
            <person name="Monciardini P."/>
        </authorList>
    </citation>
    <scope>NUCLEOTIDE SEQUENCE [LARGE SCALE GENOMIC DNA]</scope>
    <source>
        <strain evidence="6 7">SOSP1-30</strain>
    </source>
</reference>
<dbReference type="PROSITE" id="PS50110">
    <property type="entry name" value="RESPONSE_REGULATORY"/>
    <property type="match status" value="1"/>
</dbReference>
<dbReference type="Gene3D" id="3.40.50.2300">
    <property type="match status" value="1"/>
</dbReference>
<gene>
    <name evidence="6" type="ORF">KSB_74310</name>
</gene>
<evidence type="ECO:0000259" key="5">
    <source>
        <dbReference type="PROSITE" id="PS51755"/>
    </source>
</evidence>
<dbReference type="Pfam" id="PF00486">
    <property type="entry name" value="Trans_reg_C"/>
    <property type="match status" value="1"/>
</dbReference>
<dbReference type="CDD" id="cd00383">
    <property type="entry name" value="trans_reg_C"/>
    <property type="match status" value="1"/>
</dbReference>
<dbReference type="InterPro" id="IPR001867">
    <property type="entry name" value="OmpR/PhoB-type_DNA-bd"/>
</dbReference>
<dbReference type="Gene3D" id="6.10.250.690">
    <property type="match status" value="1"/>
</dbReference>
<dbReference type="Gene3D" id="1.10.10.10">
    <property type="entry name" value="Winged helix-like DNA-binding domain superfamily/Winged helix DNA-binding domain"/>
    <property type="match status" value="1"/>
</dbReference>
<dbReference type="EMBL" id="BNJG01000003">
    <property type="protein sequence ID" value="GHO58956.1"/>
    <property type="molecule type" value="Genomic_DNA"/>
</dbReference>
<dbReference type="CDD" id="cd17574">
    <property type="entry name" value="REC_OmpR"/>
    <property type="match status" value="1"/>
</dbReference>
<protein>
    <recommendedName>
        <fullName evidence="8">DNA-binding response regulator</fullName>
    </recommendedName>
</protein>
<dbReference type="InterPro" id="IPR001789">
    <property type="entry name" value="Sig_transdc_resp-reg_receiver"/>
</dbReference>
<dbReference type="PROSITE" id="PS51755">
    <property type="entry name" value="OMPR_PHOB"/>
    <property type="match status" value="1"/>
</dbReference>
<dbReference type="InterPro" id="IPR039420">
    <property type="entry name" value="WalR-like"/>
</dbReference>
<feature type="DNA-binding region" description="OmpR/PhoB-type" evidence="3">
    <location>
        <begin position="135"/>
        <end position="242"/>
    </location>
</feature>
<keyword evidence="2" id="KW-0597">Phosphoprotein</keyword>
<dbReference type="PANTHER" id="PTHR48111:SF50">
    <property type="entry name" value="KDP OPERON TRANSCRIPTIONAL REGULATORY PROTEIN KDPE"/>
    <property type="match status" value="1"/>
</dbReference>
<dbReference type="InterPro" id="IPR011006">
    <property type="entry name" value="CheY-like_superfamily"/>
</dbReference>
<evidence type="ECO:0008006" key="8">
    <source>
        <dbReference type="Google" id="ProtNLM"/>
    </source>
</evidence>
<feature type="modified residue" description="4-aspartylphosphate" evidence="2">
    <location>
        <position position="56"/>
    </location>
</feature>
<dbReference type="SUPFAM" id="SSF52172">
    <property type="entry name" value="CheY-like"/>
    <property type="match status" value="1"/>
</dbReference>
<proteinExistence type="predicted"/>
<organism evidence="6 7">
    <name type="scientific">Ktedonobacter robiniae</name>
    <dbReference type="NCBI Taxonomy" id="2778365"/>
    <lineage>
        <taxon>Bacteria</taxon>
        <taxon>Bacillati</taxon>
        <taxon>Chloroflexota</taxon>
        <taxon>Ktedonobacteria</taxon>
        <taxon>Ktedonobacterales</taxon>
        <taxon>Ktedonobacteraceae</taxon>
        <taxon>Ktedonobacter</taxon>
    </lineage>
</organism>
<evidence type="ECO:0000256" key="3">
    <source>
        <dbReference type="PROSITE-ProRule" id="PRU01091"/>
    </source>
</evidence>
<name>A0ABQ3V1E0_9CHLR</name>
<feature type="domain" description="OmpR/PhoB-type" evidence="5">
    <location>
        <begin position="135"/>
        <end position="242"/>
    </location>
</feature>
<dbReference type="SMART" id="SM00448">
    <property type="entry name" value="REC"/>
    <property type="match status" value="1"/>
</dbReference>
<dbReference type="Pfam" id="PF00072">
    <property type="entry name" value="Response_reg"/>
    <property type="match status" value="1"/>
</dbReference>
<dbReference type="InterPro" id="IPR036388">
    <property type="entry name" value="WH-like_DNA-bd_sf"/>
</dbReference>
<sequence length="266" mass="29753">MPATLKRILLAEDEEALRDFVSRNLRARGFEVLEASNGLEAMALWQQEAPHLLILDVMMPRMDGLEVCQRVRQSSTVPIIILTALDSERDKVATLDLGADDYLTKPFGVEELLARVRAALRRTNWEETGSLPAANSAKHFDELEVDLAGHIVRLRGEEVRLSPTEFALLKQLVTNAGKVLTHRMLLQSIWGQNMAMRPSIYAYTSIAYATSWRLTQPIRATSSPSLASAIASSLLPANKERGDRQQAFLPLKKSMLAWPLQPCEHQ</sequence>
<keyword evidence="7" id="KW-1185">Reference proteome</keyword>
<keyword evidence="1 3" id="KW-0238">DNA-binding</keyword>
<evidence type="ECO:0000313" key="6">
    <source>
        <dbReference type="EMBL" id="GHO58956.1"/>
    </source>
</evidence>
<evidence type="ECO:0000313" key="7">
    <source>
        <dbReference type="Proteomes" id="UP000654345"/>
    </source>
</evidence>